<dbReference type="SUPFAM" id="SSF53474">
    <property type="entry name" value="alpha/beta-Hydrolases"/>
    <property type="match status" value="1"/>
</dbReference>
<evidence type="ECO:0000256" key="2">
    <source>
        <dbReference type="ARBA" id="ARBA00010701"/>
    </source>
</evidence>
<dbReference type="GO" id="GO:0005615">
    <property type="term" value="C:extracellular space"/>
    <property type="evidence" value="ECO:0007669"/>
    <property type="project" value="TreeGrafter"/>
</dbReference>
<name>A0A226DJP6_FOLCA</name>
<dbReference type="PROSITE" id="PS00028">
    <property type="entry name" value="ZINC_FINGER_C2H2_1"/>
    <property type="match status" value="3"/>
</dbReference>
<evidence type="ECO:0000256" key="3">
    <source>
        <dbReference type="ARBA" id="ARBA00022525"/>
    </source>
</evidence>
<dbReference type="InterPro" id="IPR000734">
    <property type="entry name" value="TAG_lipase"/>
</dbReference>
<keyword evidence="4" id="KW-0863">Zinc-finger</keyword>
<sequence>MVGRRRFPCTLYGKEFQTKAELDQHILTHPTEKPHKCSTCGRSFTHNSGMRLHEMTHLEKSVRDVFQCDVCPQTFFGRSEQQRHIRRVHENQRNCPCTVCDKRFSNSYHLKRHVEAVHETDKERIHACDKCWYRSHSKHNLANHSIRHNPASIHFWVTFGCYNFANLICKLRQNMFLKIASLFLAGFVASCRCDQYGVSSDVNTLKFYYFRNANEKVEIVYGDTNSLKASKLKKGRPTTLLIDGFLSSYPSNMSVTLMESLVGENWGKSQTNVIVLDWGSMSGGHSPLLAGNLPYAMYVLAPIVAANVPPVGVRVAEFVEFLRVNKRIERKNVHIIGHSMGAHIAGNAGKYSNVVYTPIGRLTGLDPANADTYPTSLVLYKTDADLVDLYHTNRGGLGEARTGSGDLDVYINGGNNQPGCNFVEIVPGYCSHSYSWKFYAATISGLKFGCPCSTTDPAASPTCFCNPSCNDFCWWKMASFGHYVFPRTTGSYHVTVTDTFQ</sequence>
<comment type="similarity">
    <text evidence="2">Belongs to the AB hydrolase superfamily. Lipase family.</text>
</comment>
<dbReference type="GO" id="GO:0016298">
    <property type="term" value="F:lipase activity"/>
    <property type="evidence" value="ECO:0007669"/>
    <property type="project" value="InterPro"/>
</dbReference>
<dbReference type="OrthoDB" id="199913at2759"/>
<dbReference type="InterPro" id="IPR013087">
    <property type="entry name" value="Znf_C2H2_type"/>
</dbReference>
<proteinExistence type="inferred from homology"/>
<protein>
    <submittedName>
        <fullName evidence="6">Pancreatic triacylglycerol lipase</fullName>
    </submittedName>
</protein>
<dbReference type="EMBL" id="LNIX01000018">
    <property type="protein sequence ID" value="OXA45340.1"/>
    <property type="molecule type" value="Genomic_DNA"/>
</dbReference>
<evidence type="ECO:0000259" key="5">
    <source>
        <dbReference type="PROSITE" id="PS50157"/>
    </source>
</evidence>
<keyword evidence="7" id="KW-1185">Reference proteome</keyword>
<evidence type="ECO:0000256" key="4">
    <source>
        <dbReference type="PROSITE-ProRule" id="PRU00042"/>
    </source>
</evidence>
<dbReference type="PANTHER" id="PTHR11610">
    <property type="entry name" value="LIPASE"/>
    <property type="match status" value="1"/>
</dbReference>
<accession>A0A226DJP6</accession>
<evidence type="ECO:0000313" key="6">
    <source>
        <dbReference type="EMBL" id="OXA45340.1"/>
    </source>
</evidence>
<feature type="domain" description="C2H2-type" evidence="5">
    <location>
        <begin position="7"/>
        <end position="34"/>
    </location>
</feature>
<feature type="domain" description="C2H2-type" evidence="5">
    <location>
        <begin position="35"/>
        <end position="62"/>
    </location>
</feature>
<dbReference type="FunFam" id="3.30.160.60:FF:002061">
    <property type="entry name" value="Uncharacterized protein"/>
    <property type="match status" value="1"/>
</dbReference>
<feature type="domain" description="C2H2-type" evidence="5">
    <location>
        <begin position="66"/>
        <end position="94"/>
    </location>
</feature>
<dbReference type="SUPFAM" id="SSF57667">
    <property type="entry name" value="beta-beta-alpha zinc fingers"/>
    <property type="match status" value="2"/>
</dbReference>
<dbReference type="Proteomes" id="UP000198287">
    <property type="component" value="Unassembled WGS sequence"/>
</dbReference>
<dbReference type="InterPro" id="IPR036236">
    <property type="entry name" value="Znf_C2H2_sf"/>
</dbReference>
<dbReference type="SMART" id="SM00355">
    <property type="entry name" value="ZnF_C2H2"/>
    <property type="match status" value="5"/>
</dbReference>
<evidence type="ECO:0000313" key="7">
    <source>
        <dbReference type="Proteomes" id="UP000198287"/>
    </source>
</evidence>
<comment type="caution">
    <text evidence="6">The sequence shown here is derived from an EMBL/GenBank/DDBJ whole genome shotgun (WGS) entry which is preliminary data.</text>
</comment>
<dbReference type="GO" id="GO:0008270">
    <property type="term" value="F:zinc ion binding"/>
    <property type="evidence" value="ECO:0007669"/>
    <property type="project" value="UniProtKB-KW"/>
</dbReference>
<dbReference type="Pfam" id="PF00096">
    <property type="entry name" value="zf-C2H2"/>
    <property type="match status" value="3"/>
</dbReference>
<keyword evidence="4" id="KW-0862">Zinc</keyword>
<dbReference type="GO" id="GO:0016042">
    <property type="term" value="P:lipid catabolic process"/>
    <property type="evidence" value="ECO:0007669"/>
    <property type="project" value="TreeGrafter"/>
</dbReference>
<keyword evidence="4" id="KW-0479">Metal-binding</keyword>
<comment type="subcellular location">
    <subcellularLocation>
        <location evidence="1">Secreted</location>
    </subcellularLocation>
</comment>
<dbReference type="AlphaFoldDB" id="A0A226DJP6"/>
<evidence type="ECO:0000256" key="1">
    <source>
        <dbReference type="ARBA" id="ARBA00004613"/>
    </source>
</evidence>
<dbReference type="InterPro" id="IPR013818">
    <property type="entry name" value="Lipase"/>
</dbReference>
<organism evidence="6 7">
    <name type="scientific">Folsomia candida</name>
    <name type="common">Springtail</name>
    <dbReference type="NCBI Taxonomy" id="158441"/>
    <lineage>
        <taxon>Eukaryota</taxon>
        <taxon>Metazoa</taxon>
        <taxon>Ecdysozoa</taxon>
        <taxon>Arthropoda</taxon>
        <taxon>Hexapoda</taxon>
        <taxon>Collembola</taxon>
        <taxon>Entomobryomorpha</taxon>
        <taxon>Isotomoidea</taxon>
        <taxon>Isotomidae</taxon>
        <taxon>Proisotominae</taxon>
        <taxon>Folsomia</taxon>
    </lineage>
</organism>
<dbReference type="STRING" id="158441.A0A226DJP6"/>
<dbReference type="InterPro" id="IPR029058">
    <property type="entry name" value="AB_hydrolase_fold"/>
</dbReference>
<reference evidence="6 7" key="1">
    <citation type="submission" date="2015-12" db="EMBL/GenBank/DDBJ databases">
        <title>The genome of Folsomia candida.</title>
        <authorList>
            <person name="Faddeeva A."/>
            <person name="Derks M.F."/>
            <person name="Anvar Y."/>
            <person name="Smit S."/>
            <person name="Van Straalen N."/>
            <person name="Roelofs D."/>
        </authorList>
    </citation>
    <scope>NUCLEOTIDE SEQUENCE [LARGE SCALE GENOMIC DNA]</scope>
    <source>
        <strain evidence="6 7">VU population</strain>
        <tissue evidence="6">Whole body</tissue>
    </source>
</reference>
<gene>
    <name evidence="6" type="ORF">Fcan01_20158</name>
</gene>
<keyword evidence="3" id="KW-0964">Secreted</keyword>
<dbReference type="Gene3D" id="3.40.50.1820">
    <property type="entry name" value="alpha/beta hydrolase"/>
    <property type="match status" value="1"/>
</dbReference>
<dbReference type="Pfam" id="PF00151">
    <property type="entry name" value="Lipase"/>
    <property type="match status" value="1"/>
</dbReference>
<dbReference type="Gene3D" id="3.30.160.60">
    <property type="entry name" value="Classic Zinc Finger"/>
    <property type="match status" value="3"/>
</dbReference>
<dbReference type="PROSITE" id="PS50157">
    <property type="entry name" value="ZINC_FINGER_C2H2_2"/>
    <property type="match status" value="4"/>
</dbReference>
<feature type="domain" description="C2H2-type" evidence="5">
    <location>
        <begin position="95"/>
        <end position="123"/>
    </location>
</feature>